<evidence type="ECO:0000313" key="1">
    <source>
        <dbReference type="EMBL" id="CAF4425399.1"/>
    </source>
</evidence>
<dbReference type="InterPro" id="IPR032675">
    <property type="entry name" value="LRR_dom_sf"/>
</dbReference>
<name>A0A820QVY8_9BILA</name>
<feature type="non-terminal residue" evidence="1">
    <location>
        <position position="1"/>
    </location>
</feature>
<organism evidence="1 2">
    <name type="scientific">Adineta steineri</name>
    <dbReference type="NCBI Taxonomy" id="433720"/>
    <lineage>
        <taxon>Eukaryota</taxon>
        <taxon>Metazoa</taxon>
        <taxon>Spiralia</taxon>
        <taxon>Gnathifera</taxon>
        <taxon>Rotifera</taxon>
        <taxon>Eurotatoria</taxon>
        <taxon>Bdelloidea</taxon>
        <taxon>Adinetida</taxon>
        <taxon>Adinetidae</taxon>
        <taxon>Adineta</taxon>
    </lineage>
</organism>
<accession>A0A820QVY8</accession>
<dbReference type="AlphaFoldDB" id="A0A820QVY8"/>
<dbReference type="Gene3D" id="3.80.10.10">
    <property type="entry name" value="Ribonuclease Inhibitor"/>
    <property type="match status" value="1"/>
</dbReference>
<gene>
    <name evidence="1" type="ORF">KXQ929_LOCUS52454</name>
</gene>
<dbReference type="Proteomes" id="UP000663868">
    <property type="component" value="Unassembled WGS sequence"/>
</dbReference>
<proteinExistence type="predicted"/>
<evidence type="ECO:0000313" key="2">
    <source>
        <dbReference type="Proteomes" id="UP000663868"/>
    </source>
</evidence>
<protein>
    <submittedName>
        <fullName evidence="1">Uncharacterized protein</fullName>
    </submittedName>
</protein>
<dbReference type="SUPFAM" id="SSF52047">
    <property type="entry name" value="RNI-like"/>
    <property type="match status" value="1"/>
</dbReference>
<dbReference type="EMBL" id="CAJOBB010027787">
    <property type="protein sequence ID" value="CAF4425399.1"/>
    <property type="molecule type" value="Genomic_DNA"/>
</dbReference>
<sequence length="42" mass="4687">KYLANALCNNKILTTLNLRLNKINSIGAQYLANALKNNQVKL</sequence>
<reference evidence="1" key="1">
    <citation type="submission" date="2021-02" db="EMBL/GenBank/DDBJ databases">
        <authorList>
            <person name="Nowell W R."/>
        </authorList>
    </citation>
    <scope>NUCLEOTIDE SEQUENCE</scope>
</reference>
<comment type="caution">
    <text evidence="1">The sequence shown here is derived from an EMBL/GenBank/DDBJ whole genome shotgun (WGS) entry which is preliminary data.</text>
</comment>